<dbReference type="InterPro" id="IPR035952">
    <property type="entry name" value="Rhomboid-like_sf"/>
</dbReference>
<dbReference type="OrthoDB" id="1716531at2759"/>
<dbReference type="EMBL" id="LGTL01000007">
    <property type="protein sequence ID" value="KPA81152.1"/>
    <property type="molecule type" value="Genomic_DNA"/>
</dbReference>
<dbReference type="AlphaFoldDB" id="A0A0N0VFH3"/>
<accession>A0A0N0VFH3</accession>
<name>A0A0N0VFH3_LEPPY</name>
<feature type="transmembrane region" description="Helical" evidence="7">
    <location>
        <begin position="55"/>
        <end position="75"/>
    </location>
</feature>
<dbReference type="Pfam" id="PF04511">
    <property type="entry name" value="DER1"/>
    <property type="match status" value="1"/>
</dbReference>
<feature type="transmembrane region" description="Helical" evidence="7">
    <location>
        <begin position="95"/>
        <end position="112"/>
    </location>
</feature>
<comment type="function">
    <text evidence="7">May be involved in the degradation of misfolded endoplasmic reticulum (ER) luminal proteins.</text>
</comment>
<protein>
    <recommendedName>
        <fullName evidence="7">Derlin</fullName>
    </recommendedName>
</protein>
<organism evidence="8 9">
    <name type="scientific">Leptomonas pyrrhocoris</name>
    <name type="common">Firebug parasite</name>
    <dbReference type="NCBI Taxonomy" id="157538"/>
    <lineage>
        <taxon>Eukaryota</taxon>
        <taxon>Discoba</taxon>
        <taxon>Euglenozoa</taxon>
        <taxon>Kinetoplastea</taxon>
        <taxon>Metakinetoplastina</taxon>
        <taxon>Trypanosomatida</taxon>
        <taxon>Trypanosomatidae</taxon>
        <taxon>Leishmaniinae</taxon>
        <taxon>Leptomonas</taxon>
    </lineage>
</organism>
<sequence>MNRVFENVLRDTPITVVICGLMAILGFLSSLEVIHPIYIILSPSLVLKEHQYWRLFTNFFFVGPISAHCVMEIQWIYLVSSHLEAQYFHRKPLDYLFLLLVTFSILLGLRFTSVVDVPFLSYMLGTVLTYVMSRLFQDMQVAIFFVLPISMRLLPFVFMFLNTMVSGMTNEVIGNVIGHVLWYLLEVFPRITGYHPLSVQRLYDRVFAAPVLQGR</sequence>
<keyword evidence="3 7" id="KW-0812">Transmembrane</keyword>
<dbReference type="InterPro" id="IPR007599">
    <property type="entry name" value="DER1"/>
</dbReference>
<evidence type="ECO:0000256" key="3">
    <source>
        <dbReference type="ARBA" id="ARBA00022692"/>
    </source>
</evidence>
<keyword evidence="9" id="KW-1185">Reference proteome</keyword>
<keyword evidence="4 7" id="KW-0256">Endoplasmic reticulum</keyword>
<comment type="subcellular location">
    <subcellularLocation>
        <location evidence="1 7">Endoplasmic reticulum membrane</location>
        <topology evidence="1 7">Multi-pass membrane protein</topology>
    </subcellularLocation>
</comment>
<evidence type="ECO:0000256" key="7">
    <source>
        <dbReference type="RuleBase" id="RU363059"/>
    </source>
</evidence>
<dbReference type="PANTHER" id="PTHR11009">
    <property type="entry name" value="DER1-LIKE PROTEIN, DERLIN"/>
    <property type="match status" value="1"/>
</dbReference>
<evidence type="ECO:0000256" key="5">
    <source>
        <dbReference type="ARBA" id="ARBA00022989"/>
    </source>
</evidence>
<evidence type="ECO:0000256" key="6">
    <source>
        <dbReference type="ARBA" id="ARBA00023136"/>
    </source>
</evidence>
<dbReference type="GO" id="GO:0006950">
    <property type="term" value="P:response to stress"/>
    <property type="evidence" value="ECO:0007669"/>
    <property type="project" value="UniProtKB-ARBA"/>
</dbReference>
<feature type="transmembrane region" description="Helical" evidence="7">
    <location>
        <begin position="12"/>
        <end position="34"/>
    </location>
</feature>
<dbReference type="GO" id="GO:0005789">
    <property type="term" value="C:endoplasmic reticulum membrane"/>
    <property type="evidence" value="ECO:0007669"/>
    <property type="project" value="UniProtKB-SubCell"/>
</dbReference>
<evidence type="ECO:0000256" key="1">
    <source>
        <dbReference type="ARBA" id="ARBA00004477"/>
    </source>
</evidence>
<reference evidence="8 9" key="1">
    <citation type="submission" date="2015-07" db="EMBL/GenBank/DDBJ databases">
        <title>High-quality genome of monoxenous trypanosomatid Leptomonas pyrrhocoris.</title>
        <authorList>
            <person name="Flegontov P."/>
            <person name="Butenko A."/>
            <person name="Firsov S."/>
            <person name="Vlcek C."/>
            <person name="Logacheva M.D."/>
            <person name="Field M."/>
            <person name="Filatov D."/>
            <person name="Flegontova O."/>
            <person name="Gerasimov E."/>
            <person name="Jackson A.P."/>
            <person name="Kelly S."/>
            <person name="Opperdoes F."/>
            <person name="O'Reilly A."/>
            <person name="Votypka J."/>
            <person name="Yurchenko V."/>
            <person name="Lukes J."/>
        </authorList>
    </citation>
    <scope>NUCLEOTIDE SEQUENCE [LARGE SCALE GENOMIC DNA]</scope>
    <source>
        <strain evidence="8">H10</strain>
    </source>
</reference>
<comment type="similarity">
    <text evidence="2 7">Belongs to the derlin family.</text>
</comment>
<evidence type="ECO:0000313" key="8">
    <source>
        <dbReference type="EMBL" id="KPA81152.1"/>
    </source>
</evidence>
<keyword evidence="5 7" id="KW-1133">Transmembrane helix</keyword>
<dbReference type="OMA" id="FKSQYWR"/>
<dbReference type="VEuPathDB" id="TriTrypDB:LpyrH10_07_3010"/>
<keyword evidence="6 7" id="KW-0472">Membrane</keyword>
<dbReference type="GeneID" id="26904785"/>
<evidence type="ECO:0000256" key="2">
    <source>
        <dbReference type="ARBA" id="ARBA00008917"/>
    </source>
</evidence>
<dbReference type="SUPFAM" id="SSF144091">
    <property type="entry name" value="Rhomboid-like"/>
    <property type="match status" value="1"/>
</dbReference>
<comment type="caution">
    <text evidence="8">The sequence shown here is derived from an EMBL/GenBank/DDBJ whole genome shotgun (WGS) entry which is preliminary data.</text>
</comment>
<dbReference type="Proteomes" id="UP000037923">
    <property type="component" value="Unassembled WGS sequence"/>
</dbReference>
<evidence type="ECO:0000313" key="9">
    <source>
        <dbReference type="Proteomes" id="UP000037923"/>
    </source>
</evidence>
<gene>
    <name evidence="8" type="ORF">ABB37_04494</name>
</gene>
<evidence type="ECO:0000256" key="4">
    <source>
        <dbReference type="ARBA" id="ARBA00022824"/>
    </source>
</evidence>
<feature type="transmembrane region" description="Helical" evidence="7">
    <location>
        <begin position="142"/>
        <end position="161"/>
    </location>
</feature>
<proteinExistence type="inferred from homology"/>
<dbReference type="RefSeq" id="XP_015659591.1">
    <property type="nucleotide sequence ID" value="XM_015802190.1"/>
</dbReference>